<reference evidence="1 2" key="1">
    <citation type="journal article" date="2015" name="Genome Biol.">
        <title>Comparative genomics of Steinernema reveals deeply conserved gene regulatory networks.</title>
        <authorList>
            <person name="Dillman A.R."/>
            <person name="Macchietto M."/>
            <person name="Porter C.F."/>
            <person name="Rogers A."/>
            <person name="Williams B."/>
            <person name="Antoshechkin I."/>
            <person name="Lee M.M."/>
            <person name="Goodwin Z."/>
            <person name="Lu X."/>
            <person name="Lewis E.E."/>
            <person name="Goodrich-Blair H."/>
            <person name="Stock S.P."/>
            <person name="Adams B.J."/>
            <person name="Sternberg P.W."/>
            <person name="Mortazavi A."/>
        </authorList>
    </citation>
    <scope>NUCLEOTIDE SEQUENCE [LARGE SCALE GENOMIC DNA]</scope>
    <source>
        <strain evidence="1 2">ALL</strain>
    </source>
</reference>
<sequence>MIEYVFHGDVKCHGKPTEAMIMIHKINNKRCLCCQRNRPSQHLEVPIRRDCQGEDTVPPVLRTDLPHLLDGSQSRVCHDP</sequence>
<protein>
    <submittedName>
        <fullName evidence="1">Uncharacterized protein</fullName>
    </submittedName>
</protein>
<evidence type="ECO:0000313" key="1">
    <source>
        <dbReference type="EMBL" id="TKR58427.1"/>
    </source>
</evidence>
<comment type="caution">
    <text evidence="1">The sequence shown here is derived from an EMBL/GenBank/DDBJ whole genome shotgun (WGS) entry which is preliminary data.</text>
</comment>
<accession>A0A4U5LR20</accession>
<dbReference type="Proteomes" id="UP000298663">
    <property type="component" value="Unassembled WGS sequence"/>
</dbReference>
<reference evidence="1 2" key="2">
    <citation type="journal article" date="2019" name="G3 (Bethesda)">
        <title>Hybrid Assembly of the Genome of the Entomopathogenic Nematode Steinernema carpocapsae Identifies the X-Chromosome.</title>
        <authorList>
            <person name="Serra L."/>
            <person name="Macchietto M."/>
            <person name="Macias-Munoz A."/>
            <person name="McGill C.J."/>
            <person name="Rodriguez I.M."/>
            <person name="Rodriguez B."/>
            <person name="Murad R."/>
            <person name="Mortazavi A."/>
        </authorList>
    </citation>
    <scope>NUCLEOTIDE SEQUENCE [LARGE SCALE GENOMIC DNA]</scope>
    <source>
        <strain evidence="1 2">ALL</strain>
    </source>
</reference>
<gene>
    <name evidence="1" type="ORF">L596_029872</name>
</gene>
<dbReference type="EMBL" id="AZBU02000013">
    <property type="protein sequence ID" value="TKR58427.1"/>
    <property type="molecule type" value="Genomic_DNA"/>
</dbReference>
<organism evidence="1 2">
    <name type="scientific">Steinernema carpocapsae</name>
    <name type="common">Entomopathogenic nematode</name>
    <dbReference type="NCBI Taxonomy" id="34508"/>
    <lineage>
        <taxon>Eukaryota</taxon>
        <taxon>Metazoa</taxon>
        <taxon>Ecdysozoa</taxon>
        <taxon>Nematoda</taxon>
        <taxon>Chromadorea</taxon>
        <taxon>Rhabditida</taxon>
        <taxon>Tylenchina</taxon>
        <taxon>Panagrolaimomorpha</taxon>
        <taxon>Strongyloidoidea</taxon>
        <taxon>Steinernematidae</taxon>
        <taxon>Steinernema</taxon>
    </lineage>
</organism>
<name>A0A4U5LR20_STECR</name>
<evidence type="ECO:0000313" key="2">
    <source>
        <dbReference type="Proteomes" id="UP000298663"/>
    </source>
</evidence>
<keyword evidence="2" id="KW-1185">Reference proteome</keyword>
<dbReference type="AlphaFoldDB" id="A0A4U5LR20"/>
<proteinExistence type="predicted"/>